<gene>
    <name evidence="7" type="ORF">FHU41_001265</name>
</gene>
<comment type="caution">
    <text evidence="7">The sequence shown here is derived from an EMBL/GenBank/DDBJ whole genome shotgun (WGS) entry which is preliminary data.</text>
</comment>
<sequence>MVHTVSPRVLPGHSADVAVIGAGVIGLSIAWELQRAGHSVLVVDPEPASGASFAAAGMLAPVTEFHFQEEALQRFMLESSGLWPDFAARIGQDLGYRSQGALLLGADHADRAGIDDLMTAQSRTGLPVKPLNSKEIRALEPFLAANSGGYLVEADHQVDPRKLCAVLLAELSVIRARAISVEPGAVILEDGSKLRAAQIVVANGLAASQLGGLPLQAKLRPVHGDIMRLTVPPQLRPFLSHTIRGVVRGKPVYLLPRQDGTVVLGATQREDEQNAPSAGAIYQLLRDAQTLIPAVSELALSEVLARARPATPDNAPLLGRIADHLVMATGFFRHGVLLAPAAARSCLRLLTGQPDPMASAFAPERFNRTPLAPLGAARWK</sequence>
<dbReference type="PANTHER" id="PTHR13847:SF289">
    <property type="entry name" value="GLYCINE OXIDASE"/>
    <property type="match status" value="1"/>
</dbReference>
<dbReference type="RefSeq" id="WP_179388737.1">
    <property type="nucleotide sequence ID" value="NZ_JACBYQ010000001.1"/>
</dbReference>
<dbReference type="InterPro" id="IPR036188">
    <property type="entry name" value="FAD/NAD-bd_sf"/>
</dbReference>
<proteinExistence type="predicted"/>
<dbReference type="Proteomes" id="UP000521748">
    <property type="component" value="Unassembled WGS sequence"/>
</dbReference>
<dbReference type="GO" id="GO:0005737">
    <property type="term" value="C:cytoplasm"/>
    <property type="evidence" value="ECO:0007669"/>
    <property type="project" value="TreeGrafter"/>
</dbReference>
<dbReference type="Gene3D" id="3.50.50.60">
    <property type="entry name" value="FAD/NAD(P)-binding domain"/>
    <property type="match status" value="1"/>
</dbReference>
<name>A0A7Y9S5Q7_9MICC</name>
<dbReference type="GO" id="GO:0043799">
    <property type="term" value="F:glycine oxidase activity"/>
    <property type="evidence" value="ECO:0007669"/>
    <property type="project" value="UniProtKB-EC"/>
</dbReference>
<evidence type="ECO:0000313" key="8">
    <source>
        <dbReference type="Proteomes" id="UP000521748"/>
    </source>
</evidence>
<dbReference type="InterPro" id="IPR006076">
    <property type="entry name" value="FAD-dep_OxRdtase"/>
</dbReference>
<dbReference type="UniPathway" id="UPA00060"/>
<feature type="domain" description="FAD dependent oxidoreductase" evidence="6">
    <location>
        <begin position="16"/>
        <end position="344"/>
    </location>
</feature>
<keyword evidence="8" id="KW-1185">Reference proteome</keyword>
<dbReference type="SUPFAM" id="SSF54373">
    <property type="entry name" value="FAD-linked reductases, C-terminal domain"/>
    <property type="match status" value="1"/>
</dbReference>
<dbReference type="GO" id="GO:0050660">
    <property type="term" value="F:flavin adenine dinucleotide binding"/>
    <property type="evidence" value="ECO:0007669"/>
    <property type="project" value="InterPro"/>
</dbReference>
<evidence type="ECO:0000313" key="7">
    <source>
        <dbReference type="EMBL" id="NYE95044.1"/>
    </source>
</evidence>
<dbReference type="InterPro" id="IPR012727">
    <property type="entry name" value="Gly_oxidase_ThiO"/>
</dbReference>
<evidence type="ECO:0000256" key="4">
    <source>
        <dbReference type="ARBA" id="ARBA00049872"/>
    </source>
</evidence>
<reference evidence="7 8" key="1">
    <citation type="submission" date="2020-07" db="EMBL/GenBank/DDBJ databases">
        <title>Sequencing the genomes of 1000 actinobacteria strains.</title>
        <authorList>
            <person name="Klenk H.-P."/>
        </authorList>
    </citation>
    <scope>NUCLEOTIDE SEQUENCE [LARGE SCALE GENOMIC DNA]</scope>
    <source>
        <strain evidence="7 8">DSM 102047</strain>
    </source>
</reference>
<dbReference type="AlphaFoldDB" id="A0A7Y9S5Q7"/>
<organism evidence="7 8">
    <name type="scientific">Psychromicrobium silvestre</name>
    <dbReference type="NCBI Taxonomy" id="1645614"/>
    <lineage>
        <taxon>Bacteria</taxon>
        <taxon>Bacillati</taxon>
        <taxon>Actinomycetota</taxon>
        <taxon>Actinomycetes</taxon>
        <taxon>Micrococcales</taxon>
        <taxon>Micrococcaceae</taxon>
        <taxon>Psychromicrobium</taxon>
    </lineage>
</organism>
<dbReference type="GO" id="GO:0009228">
    <property type="term" value="P:thiamine biosynthetic process"/>
    <property type="evidence" value="ECO:0007669"/>
    <property type="project" value="UniProtKB-KW"/>
</dbReference>
<dbReference type="SUPFAM" id="SSF51905">
    <property type="entry name" value="FAD/NAD(P)-binding domain"/>
    <property type="match status" value="1"/>
</dbReference>
<dbReference type="EMBL" id="JACBYQ010000001">
    <property type="protein sequence ID" value="NYE95044.1"/>
    <property type="molecule type" value="Genomic_DNA"/>
</dbReference>
<dbReference type="PANTHER" id="PTHR13847">
    <property type="entry name" value="SARCOSINE DEHYDROGENASE-RELATED"/>
    <property type="match status" value="1"/>
</dbReference>
<dbReference type="Pfam" id="PF01266">
    <property type="entry name" value="DAO"/>
    <property type="match status" value="1"/>
</dbReference>
<keyword evidence="2" id="KW-0784">Thiamine biosynthesis</keyword>
<comment type="pathway">
    <text evidence="1">Cofactor biosynthesis; thiamine diphosphate biosynthesis.</text>
</comment>
<protein>
    <recommendedName>
        <fullName evidence="5">glycine oxidase</fullName>
        <ecNumber evidence="5">1.4.3.19</ecNumber>
    </recommendedName>
</protein>
<accession>A0A7Y9S5Q7</accession>
<keyword evidence="3 7" id="KW-0560">Oxidoreductase</keyword>
<evidence type="ECO:0000259" key="6">
    <source>
        <dbReference type="Pfam" id="PF01266"/>
    </source>
</evidence>
<dbReference type="NCBIfam" id="TIGR02352">
    <property type="entry name" value="thiamin_ThiO"/>
    <property type="match status" value="1"/>
</dbReference>
<evidence type="ECO:0000256" key="1">
    <source>
        <dbReference type="ARBA" id="ARBA00004948"/>
    </source>
</evidence>
<dbReference type="GO" id="GO:0009229">
    <property type="term" value="P:thiamine diphosphate biosynthetic process"/>
    <property type="evidence" value="ECO:0007669"/>
    <property type="project" value="UniProtKB-UniPathway"/>
</dbReference>
<evidence type="ECO:0000256" key="5">
    <source>
        <dbReference type="ARBA" id="ARBA00050018"/>
    </source>
</evidence>
<comment type="catalytic activity">
    <reaction evidence="4">
        <text>glycine + O2 + H2O = glyoxylate + H2O2 + NH4(+)</text>
        <dbReference type="Rhea" id="RHEA:11532"/>
        <dbReference type="ChEBI" id="CHEBI:15377"/>
        <dbReference type="ChEBI" id="CHEBI:15379"/>
        <dbReference type="ChEBI" id="CHEBI:16240"/>
        <dbReference type="ChEBI" id="CHEBI:28938"/>
        <dbReference type="ChEBI" id="CHEBI:36655"/>
        <dbReference type="ChEBI" id="CHEBI:57305"/>
        <dbReference type="EC" id="1.4.3.19"/>
    </reaction>
</comment>
<dbReference type="EC" id="1.4.3.19" evidence="5"/>
<evidence type="ECO:0000256" key="3">
    <source>
        <dbReference type="ARBA" id="ARBA00023002"/>
    </source>
</evidence>
<dbReference type="Gene3D" id="3.30.9.10">
    <property type="entry name" value="D-Amino Acid Oxidase, subunit A, domain 2"/>
    <property type="match status" value="1"/>
</dbReference>
<evidence type="ECO:0000256" key="2">
    <source>
        <dbReference type="ARBA" id="ARBA00022977"/>
    </source>
</evidence>